<sequence length="116" mass="12463">MDNIVTGLYVGKKDPVFTETSSFQPKNVVIIRVKIVDSSGNAVEGASVTITITNPNGDIVTLTSTTDNQGIAEFSYRLNPKTPLGIYTINVTDVSLTGYTYDPNANVVSTLDFNVN</sequence>
<dbReference type="Proteomes" id="UP001200513">
    <property type="component" value="Chromosome"/>
</dbReference>
<accession>A0A9Y1BQB7</accession>
<dbReference type="GO" id="GO:0004866">
    <property type="term" value="F:endopeptidase inhibitor activity"/>
    <property type="evidence" value="ECO:0007669"/>
    <property type="project" value="InterPro"/>
</dbReference>
<dbReference type="AlphaFoldDB" id="A0A9Y1BQB7"/>
<gene>
    <name evidence="2" type="ORF">K9W46_11985</name>
</gene>
<name>A0A9Y1BQB7_9ARCH</name>
<feature type="domain" description="Macroglobulin" evidence="1">
    <location>
        <begin position="16"/>
        <end position="115"/>
    </location>
</feature>
<dbReference type="InterPro" id="IPR002890">
    <property type="entry name" value="MG2"/>
</dbReference>
<dbReference type="Pfam" id="PF01835">
    <property type="entry name" value="MG2"/>
    <property type="match status" value="1"/>
</dbReference>
<dbReference type="InterPro" id="IPR008964">
    <property type="entry name" value="Invasin/intimin_cell_adhesion"/>
</dbReference>
<dbReference type="EMBL" id="CP084167">
    <property type="protein sequence ID" value="UJG43080.1"/>
    <property type="molecule type" value="Genomic_DNA"/>
</dbReference>
<proteinExistence type="predicted"/>
<dbReference type="SUPFAM" id="SSF49373">
    <property type="entry name" value="Invasin/intimin cell-adhesion fragments"/>
    <property type="match status" value="1"/>
</dbReference>
<dbReference type="Gene3D" id="2.60.40.1930">
    <property type="match status" value="1"/>
</dbReference>
<protein>
    <submittedName>
        <fullName evidence="2">Ig-like domain-containing protein</fullName>
    </submittedName>
</protein>
<evidence type="ECO:0000259" key="1">
    <source>
        <dbReference type="Pfam" id="PF01835"/>
    </source>
</evidence>
<evidence type="ECO:0000313" key="2">
    <source>
        <dbReference type="EMBL" id="UJG43080.1"/>
    </source>
</evidence>
<reference evidence="2" key="1">
    <citation type="journal article" date="2022" name="Nat. Microbiol.">
        <title>Unique mobile elements and scalable gene flow at the prokaryote-eukaryote boundary revealed by circularized Asgard archaea genomes.</title>
        <authorList>
            <person name="Wu F."/>
            <person name="Speth D.R."/>
            <person name="Philosof A."/>
            <person name="Cremiere A."/>
            <person name="Narayanan A."/>
            <person name="Barco R.A."/>
            <person name="Connon S.A."/>
            <person name="Amend J.P."/>
            <person name="Antoshechkin I.A."/>
            <person name="Orphan V.J."/>
        </authorList>
    </citation>
    <scope>NUCLEOTIDE SEQUENCE</scope>
    <source>
        <strain evidence="2">PR6</strain>
    </source>
</reference>
<organism evidence="2">
    <name type="scientific">Candidatus Heimdallarchaeum endolithica</name>
    <dbReference type="NCBI Taxonomy" id="2876572"/>
    <lineage>
        <taxon>Archaea</taxon>
        <taxon>Promethearchaeati</taxon>
        <taxon>Candidatus Heimdallarchaeota</taxon>
        <taxon>Candidatus Heimdallarchaeia (ex Rinke et al. 2021) (nom. nud.)</taxon>
        <taxon>Candidatus Heimdallarchaeales</taxon>
        <taxon>Candidatus Heimdallarchaeaceae</taxon>
        <taxon>Candidatus Heimdallarchaeum</taxon>
    </lineage>
</organism>